<keyword evidence="2" id="KW-0813">Transport</keyword>
<accession>X1FLX8</accession>
<evidence type="ECO:0000256" key="4">
    <source>
        <dbReference type="ARBA" id="ARBA00023065"/>
    </source>
</evidence>
<dbReference type="GO" id="GO:0016020">
    <property type="term" value="C:membrane"/>
    <property type="evidence" value="ECO:0007669"/>
    <property type="project" value="UniProtKB-SubCell"/>
</dbReference>
<dbReference type="GO" id="GO:0046933">
    <property type="term" value="F:proton-transporting ATP synthase activity, rotational mechanism"/>
    <property type="evidence" value="ECO:0007669"/>
    <property type="project" value="InterPro"/>
</dbReference>
<evidence type="ECO:0000256" key="5">
    <source>
        <dbReference type="ARBA" id="ARBA00023136"/>
    </source>
</evidence>
<keyword evidence="5" id="KW-0472">Membrane</keyword>
<sequence length="67" mass="7556">LSVVPLTDSQEKKLQDKLEHIENKPVALKYKKDPSLIGGISLRKGNIVYDVSIKGDLERLREQIIKG</sequence>
<dbReference type="PRINTS" id="PR00125">
    <property type="entry name" value="ATPASEDELTA"/>
</dbReference>
<reference evidence="7" key="1">
    <citation type="journal article" date="2014" name="Front. Microbiol.">
        <title>High frequency of phylogenetically diverse reductive dehalogenase-homologous genes in deep subseafloor sedimentary metagenomes.</title>
        <authorList>
            <person name="Kawai M."/>
            <person name="Futagami T."/>
            <person name="Toyoda A."/>
            <person name="Takaki Y."/>
            <person name="Nishi S."/>
            <person name="Hori S."/>
            <person name="Arai W."/>
            <person name="Tsubouchi T."/>
            <person name="Morono Y."/>
            <person name="Uchiyama I."/>
            <person name="Ito T."/>
            <person name="Fujiyama A."/>
            <person name="Inagaki F."/>
            <person name="Takami H."/>
        </authorList>
    </citation>
    <scope>NUCLEOTIDE SEQUENCE</scope>
    <source>
        <strain evidence="7">Expedition CK06-06</strain>
    </source>
</reference>
<comment type="subcellular location">
    <subcellularLocation>
        <location evidence="1">Membrane</location>
    </subcellularLocation>
</comment>
<evidence type="ECO:0000256" key="3">
    <source>
        <dbReference type="ARBA" id="ARBA00022781"/>
    </source>
</evidence>
<comment type="caution">
    <text evidence="7">The sequence shown here is derived from an EMBL/GenBank/DDBJ whole genome shotgun (WGS) entry which is preliminary data.</text>
</comment>
<keyword evidence="6" id="KW-0066">ATP synthesis</keyword>
<dbReference type="Pfam" id="PF00213">
    <property type="entry name" value="OSCP"/>
    <property type="match status" value="1"/>
</dbReference>
<gene>
    <name evidence="7" type="ORF">S01H4_66250</name>
</gene>
<name>X1FLX8_9ZZZZ</name>
<dbReference type="EMBL" id="BART01040929">
    <property type="protein sequence ID" value="GAH21788.1"/>
    <property type="molecule type" value="Genomic_DNA"/>
</dbReference>
<dbReference type="AlphaFoldDB" id="X1FLX8"/>
<protein>
    <recommendedName>
        <fullName evidence="8">ATP synthase subunit delta</fullName>
    </recommendedName>
</protein>
<feature type="non-terminal residue" evidence="7">
    <location>
        <position position="1"/>
    </location>
</feature>
<keyword evidence="3" id="KW-0375">Hydrogen ion transport</keyword>
<proteinExistence type="predicted"/>
<dbReference type="InterPro" id="IPR000711">
    <property type="entry name" value="ATPase_OSCP/dsu"/>
</dbReference>
<dbReference type="SUPFAM" id="SSF160527">
    <property type="entry name" value="V-type ATPase subunit E-like"/>
    <property type="match status" value="1"/>
</dbReference>
<evidence type="ECO:0000256" key="6">
    <source>
        <dbReference type="ARBA" id="ARBA00023310"/>
    </source>
</evidence>
<evidence type="ECO:0000313" key="7">
    <source>
        <dbReference type="EMBL" id="GAH21788.1"/>
    </source>
</evidence>
<evidence type="ECO:0000256" key="2">
    <source>
        <dbReference type="ARBA" id="ARBA00022448"/>
    </source>
</evidence>
<keyword evidence="4" id="KW-0406">Ion transport</keyword>
<organism evidence="7">
    <name type="scientific">marine sediment metagenome</name>
    <dbReference type="NCBI Taxonomy" id="412755"/>
    <lineage>
        <taxon>unclassified sequences</taxon>
        <taxon>metagenomes</taxon>
        <taxon>ecological metagenomes</taxon>
    </lineage>
</organism>
<evidence type="ECO:0000256" key="1">
    <source>
        <dbReference type="ARBA" id="ARBA00004370"/>
    </source>
</evidence>
<evidence type="ECO:0008006" key="8">
    <source>
        <dbReference type="Google" id="ProtNLM"/>
    </source>
</evidence>